<dbReference type="CDD" id="cd01557">
    <property type="entry name" value="BCAT_beta_family"/>
    <property type="match status" value="1"/>
</dbReference>
<evidence type="ECO:0000256" key="8">
    <source>
        <dbReference type="ARBA" id="ARBA00022576"/>
    </source>
</evidence>
<dbReference type="NCBIfam" id="TIGR01123">
    <property type="entry name" value="ilvE_II"/>
    <property type="match status" value="1"/>
</dbReference>
<evidence type="ECO:0000256" key="2">
    <source>
        <dbReference type="ARBA" id="ARBA00003109"/>
    </source>
</evidence>
<keyword evidence="8 16" id="KW-0032">Aminotransferase</keyword>
<evidence type="ECO:0000313" key="17">
    <source>
        <dbReference type="Proteomes" id="UP001500454"/>
    </source>
</evidence>
<comment type="cofactor">
    <cofactor evidence="1">
        <name>pyridoxal 5'-phosphate</name>
        <dbReference type="ChEBI" id="CHEBI:597326"/>
    </cofactor>
</comment>
<reference evidence="17" key="1">
    <citation type="journal article" date="2019" name="Int. J. Syst. Evol. Microbiol.">
        <title>The Global Catalogue of Microorganisms (GCM) 10K type strain sequencing project: providing services to taxonomists for standard genome sequencing and annotation.</title>
        <authorList>
            <consortium name="The Broad Institute Genomics Platform"/>
            <consortium name="The Broad Institute Genome Sequencing Center for Infectious Disease"/>
            <person name="Wu L."/>
            <person name="Ma J."/>
        </authorList>
    </citation>
    <scope>NUCLEOTIDE SEQUENCE [LARGE SCALE GENOMIC DNA]</scope>
    <source>
        <strain evidence="17">JCM 17924</strain>
    </source>
</reference>
<evidence type="ECO:0000256" key="11">
    <source>
        <dbReference type="ARBA" id="ARBA00022898"/>
    </source>
</evidence>
<dbReference type="Pfam" id="PF01063">
    <property type="entry name" value="Aminotran_4"/>
    <property type="match status" value="1"/>
</dbReference>
<evidence type="ECO:0000256" key="3">
    <source>
        <dbReference type="ARBA" id="ARBA00004824"/>
    </source>
</evidence>
<evidence type="ECO:0000256" key="1">
    <source>
        <dbReference type="ARBA" id="ARBA00001933"/>
    </source>
</evidence>
<evidence type="ECO:0000256" key="6">
    <source>
        <dbReference type="ARBA" id="ARBA00009320"/>
    </source>
</evidence>
<comment type="function">
    <text evidence="2">Acts on leucine, isoleucine and valine.</text>
</comment>
<dbReference type="EMBL" id="BAABHA010000002">
    <property type="protein sequence ID" value="GAA4375424.1"/>
    <property type="molecule type" value="Genomic_DNA"/>
</dbReference>
<evidence type="ECO:0000256" key="5">
    <source>
        <dbReference type="ARBA" id="ARBA00005072"/>
    </source>
</evidence>
<keyword evidence="17" id="KW-1185">Reference proteome</keyword>
<dbReference type="Gene3D" id="3.20.10.10">
    <property type="entry name" value="D-amino Acid Aminotransferase, subunit A, domain 2"/>
    <property type="match status" value="1"/>
</dbReference>
<keyword evidence="12" id="KW-0100">Branched-chain amino acid biosynthesis</keyword>
<evidence type="ECO:0000313" key="16">
    <source>
        <dbReference type="EMBL" id="GAA4375424.1"/>
    </source>
</evidence>
<dbReference type="EC" id="2.6.1.42" evidence="7"/>
<evidence type="ECO:0000256" key="15">
    <source>
        <dbReference type="ARBA" id="ARBA00049229"/>
    </source>
</evidence>
<dbReference type="PANTHER" id="PTHR11825">
    <property type="entry name" value="SUBGROUP IIII AMINOTRANSFERASE"/>
    <property type="match status" value="1"/>
</dbReference>
<accession>A0ABP8IVD2</accession>
<dbReference type="Proteomes" id="UP001500454">
    <property type="component" value="Unassembled WGS sequence"/>
</dbReference>
<dbReference type="GO" id="GO:0008483">
    <property type="term" value="F:transaminase activity"/>
    <property type="evidence" value="ECO:0007669"/>
    <property type="project" value="UniProtKB-KW"/>
</dbReference>
<comment type="catalytic activity">
    <reaction evidence="15">
        <text>L-leucine + 2-oxoglutarate = 4-methyl-2-oxopentanoate + L-glutamate</text>
        <dbReference type="Rhea" id="RHEA:18321"/>
        <dbReference type="ChEBI" id="CHEBI:16810"/>
        <dbReference type="ChEBI" id="CHEBI:17865"/>
        <dbReference type="ChEBI" id="CHEBI:29985"/>
        <dbReference type="ChEBI" id="CHEBI:57427"/>
        <dbReference type="EC" id="2.6.1.42"/>
    </reaction>
</comment>
<comment type="catalytic activity">
    <reaction evidence="14">
        <text>L-isoleucine + 2-oxoglutarate = (S)-3-methyl-2-oxopentanoate + L-glutamate</text>
        <dbReference type="Rhea" id="RHEA:24801"/>
        <dbReference type="ChEBI" id="CHEBI:16810"/>
        <dbReference type="ChEBI" id="CHEBI:29985"/>
        <dbReference type="ChEBI" id="CHEBI:35146"/>
        <dbReference type="ChEBI" id="CHEBI:58045"/>
        <dbReference type="EC" id="2.6.1.42"/>
    </reaction>
</comment>
<comment type="similarity">
    <text evidence="6">Belongs to the class-IV pyridoxal-phosphate-dependent aminotransferase family.</text>
</comment>
<proteinExistence type="inferred from homology"/>
<gene>
    <name evidence="16" type="ORF">GCM10023186_08090</name>
</gene>
<keyword evidence="10" id="KW-0808">Transferase</keyword>
<keyword evidence="9" id="KW-0028">Amino-acid biosynthesis</keyword>
<comment type="catalytic activity">
    <reaction evidence="13">
        <text>L-valine + 2-oxoglutarate = 3-methyl-2-oxobutanoate + L-glutamate</text>
        <dbReference type="Rhea" id="RHEA:24813"/>
        <dbReference type="ChEBI" id="CHEBI:11851"/>
        <dbReference type="ChEBI" id="CHEBI:16810"/>
        <dbReference type="ChEBI" id="CHEBI:29985"/>
        <dbReference type="ChEBI" id="CHEBI:57762"/>
        <dbReference type="EC" id="2.6.1.42"/>
    </reaction>
</comment>
<dbReference type="PANTHER" id="PTHR11825:SF44">
    <property type="entry name" value="BRANCHED-CHAIN-AMINO-ACID AMINOTRANSFERASE"/>
    <property type="match status" value="1"/>
</dbReference>
<dbReference type="Gene3D" id="3.30.470.10">
    <property type="match status" value="1"/>
</dbReference>
<comment type="pathway">
    <text evidence="5">Amino-acid biosynthesis; L-leucine biosynthesis; L-leucine from 3-methyl-2-oxobutanoate: step 4/4.</text>
</comment>
<dbReference type="InterPro" id="IPR043132">
    <property type="entry name" value="BCAT-like_C"/>
</dbReference>
<dbReference type="InterPro" id="IPR033939">
    <property type="entry name" value="BCAT_family"/>
</dbReference>
<dbReference type="InterPro" id="IPR005786">
    <property type="entry name" value="B_amino_transII"/>
</dbReference>
<organism evidence="16 17">
    <name type="scientific">Hymenobacter koreensis</name>
    <dbReference type="NCBI Taxonomy" id="1084523"/>
    <lineage>
        <taxon>Bacteria</taxon>
        <taxon>Pseudomonadati</taxon>
        <taxon>Bacteroidota</taxon>
        <taxon>Cytophagia</taxon>
        <taxon>Cytophagales</taxon>
        <taxon>Hymenobacteraceae</taxon>
        <taxon>Hymenobacter</taxon>
    </lineage>
</organism>
<dbReference type="InterPro" id="IPR001544">
    <property type="entry name" value="Aminotrans_IV"/>
</dbReference>
<comment type="caution">
    <text evidence="16">The sequence shown here is derived from an EMBL/GenBank/DDBJ whole genome shotgun (WGS) entry which is preliminary data.</text>
</comment>
<evidence type="ECO:0000256" key="12">
    <source>
        <dbReference type="ARBA" id="ARBA00023304"/>
    </source>
</evidence>
<evidence type="ECO:0000256" key="4">
    <source>
        <dbReference type="ARBA" id="ARBA00004931"/>
    </source>
</evidence>
<dbReference type="PIRSF" id="PIRSF006468">
    <property type="entry name" value="BCAT1"/>
    <property type="match status" value="1"/>
</dbReference>
<keyword evidence="11" id="KW-0663">Pyridoxal phosphate</keyword>
<comment type="pathway">
    <text evidence="3">Amino-acid biosynthesis; L-isoleucine biosynthesis; L-isoleucine from 2-oxobutanoate: step 4/4.</text>
</comment>
<protein>
    <recommendedName>
        <fullName evidence="7">branched-chain-amino-acid transaminase</fullName>
        <ecNumber evidence="7">2.6.1.42</ecNumber>
    </recommendedName>
</protein>
<evidence type="ECO:0000256" key="9">
    <source>
        <dbReference type="ARBA" id="ARBA00022605"/>
    </source>
</evidence>
<evidence type="ECO:0000256" key="7">
    <source>
        <dbReference type="ARBA" id="ARBA00013053"/>
    </source>
</evidence>
<comment type="pathway">
    <text evidence="4">Amino-acid biosynthesis; L-valine biosynthesis; L-valine from pyruvate: step 4/4.</text>
</comment>
<dbReference type="NCBIfam" id="NF009897">
    <property type="entry name" value="PRK13357.1"/>
    <property type="match status" value="1"/>
</dbReference>
<name>A0ABP8IVD2_9BACT</name>
<dbReference type="InterPro" id="IPR036038">
    <property type="entry name" value="Aminotransferase-like"/>
</dbReference>
<evidence type="ECO:0000256" key="14">
    <source>
        <dbReference type="ARBA" id="ARBA00048798"/>
    </source>
</evidence>
<sequence length="389" mass="42829">MATARLTGSFQFKSNASGKFPAQAFPLLSPFPSFVMTETLTINIQRSATSRLGELDPANIEFGKLFSDHLFVVDYINGEWQEPQILPYGEMAVSPANSALHYGQAIFEGMKAYRTAQGGVSLFRPLDNLQRLNASAERMCMPTLPEELFMQGLTQLIRLDSGWVPKAADTALYIRPFMFATDGFLGVRPSESYRFMIITCPVGAFYNKPLRVRFEEKYVRSAEGGAGYAKNAGNYGAAMYPTKLAQQQGYNQLIWTDASEHRYVEESGTMNAIFVINDRVITPALSTSILDGITRRSVLQLARDWDMPVEERKVSVHEIVEALEAGTLREAFGVGTAATIAPIAVIGFEGHDYELPMTSANSFSRRASTALAAIRSGQAPDAHGWMTAV</sequence>
<dbReference type="SUPFAM" id="SSF56752">
    <property type="entry name" value="D-aminoacid aminotransferase-like PLP-dependent enzymes"/>
    <property type="match status" value="1"/>
</dbReference>
<evidence type="ECO:0000256" key="10">
    <source>
        <dbReference type="ARBA" id="ARBA00022679"/>
    </source>
</evidence>
<dbReference type="InterPro" id="IPR043131">
    <property type="entry name" value="BCAT-like_N"/>
</dbReference>
<evidence type="ECO:0000256" key="13">
    <source>
        <dbReference type="ARBA" id="ARBA00048212"/>
    </source>
</evidence>